<organism evidence="2">
    <name type="scientific">Brassica oleracea</name>
    <name type="common">Wild cabbage</name>
    <dbReference type="NCBI Taxonomy" id="3712"/>
    <lineage>
        <taxon>Eukaryota</taxon>
        <taxon>Viridiplantae</taxon>
        <taxon>Streptophyta</taxon>
        <taxon>Embryophyta</taxon>
        <taxon>Tracheophyta</taxon>
        <taxon>Spermatophyta</taxon>
        <taxon>Magnoliopsida</taxon>
        <taxon>eudicotyledons</taxon>
        <taxon>Gunneridae</taxon>
        <taxon>Pentapetalae</taxon>
        <taxon>rosids</taxon>
        <taxon>malvids</taxon>
        <taxon>Brassicales</taxon>
        <taxon>Brassicaceae</taxon>
        <taxon>Brassiceae</taxon>
        <taxon>Brassica</taxon>
    </lineage>
</organism>
<evidence type="ECO:0000313" key="2">
    <source>
        <dbReference type="EMBL" id="VDD52683.1"/>
    </source>
</evidence>
<dbReference type="AlphaFoldDB" id="A0A3P6F4U5"/>
<dbReference type="Pfam" id="PF26252">
    <property type="entry name" value="RdRP_helical"/>
    <property type="match status" value="1"/>
</dbReference>
<protein>
    <recommendedName>
        <fullName evidence="1">RDRP helical domain-containing protein</fullName>
    </recommendedName>
</protein>
<evidence type="ECO:0000259" key="1">
    <source>
        <dbReference type="Pfam" id="PF26252"/>
    </source>
</evidence>
<name>A0A3P6F4U5_BRAOL</name>
<accession>A0A3P6F4U5</accession>
<dbReference type="EMBL" id="LR031878">
    <property type="protein sequence ID" value="VDD52683.1"/>
    <property type="molecule type" value="Genomic_DNA"/>
</dbReference>
<proteinExistence type="predicted"/>
<gene>
    <name evidence="2" type="ORF">BOLC1T05072H</name>
</gene>
<dbReference type="InterPro" id="IPR058751">
    <property type="entry name" value="RDRP_helical"/>
</dbReference>
<sequence>MESEFSYSSNTNSLSPVVDPPPEFDLPFEILFNVNSLVQNACLPPTSLDTEFYQFLDPKTHDRAFIDYALPKLLCLGKCSYEHVAWLAKESLEWGKKEKPMKSTLDYQRELFNIRRVKITPTRMYFSGLKPHE</sequence>
<reference evidence="2" key="1">
    <citation type="submission" date="2018-11" db="EMBL/GenBank/DDBJ databases">
        <authorList>
            <consortium name="Genoscope - CEA"/>
            <person name="William W."/>
        </authorList>
    </citation>
    <scope>NUCLEOTIDE SEQUENCE</scope>
</reference>
<feature type="domain" description="RDRP helical" evidence="1">
    <location>
        <begin position="16"/>
        <end position="100"/>
    </location>
</feature>